<comment type="similarity">
    <text evidence="3 13">Belongs to the glycosyl hydrolase 47 family.</text>
</comment>
<keyword evidence="5 13" id="KW-0378">Hydrolase</keyword>
<evidence type="ECO:0000256" key="3">
    <source>
        <dbReference type="ARBA" id="ARBA00007658"/>
    </source>
</evidence>
<feature type="binding site" evidence="11">
    <location>
        <position position="609"/>
    </location>
    <ligand>
        <name>Ca(2+)</name>
        <dbReference type="ChEBI" id="CHEBI:29108"/>
    </ligand>
</feature>
<dbReference type="GO" id="GO:0005975">
    <property type="term" value="P:carbohydrate metabolic process"/>
    <property type="evidence" value="ECO:0007669"/>
    <property type="project" value="InterPro"/>
</dbReference>
<feature type="active site" description="Proton donor" evidence="10">
    <location>
        <position position="193"/>
    </location>
</feature>
<dbReference type="AlphaFoldDB" id="A0A8K0UJ91"/>
<name>A0A8K0UJ91_9AGAR</name>
<feature type="active site" description="Proton donor" evidence="10">
    <location>
        <position position="456"/>
    </location>
</feature>
<evidence type="ECO:0000256" key="10">
    <source>
        <dbReference type="PIRSR" id="PIRSR601382-1"/>
    </source>
</evidence>
<evidence type="ECO:0000256" key="6">
    <source>
        <dbReference type="ARBA" id="ARBA00022837"/>
    </source>
</evidence>
<dbReference type="InterPro" id="IPR001382">
    <property type="entry name" value="Glyco_hydro_47"/>
</dbReference>
<feature type="active site" evidence="10">
    <location>
        <position position="323"/>
    </location>
</feature>
<comment type="catalytic activity">
    <reaction evidence="8">
        <text>N(4)-(alpha-D-Man-(1-&gt;2)-alpha-D-Man-(1-&gt;2)-alpha-D-Man-(1-&gt;3)-[alpha-D-Man-(1-&gt;3)-[alpha-D-Man-(1-&gt;2)-alpha-D-Man-(1-&gt;6)]-alpha-D-Man-(1-&gt;6)]-beta-D-Man-(1-&gt;4)-beta-D-GlcNAc-(1-&gt;4)-beta-D-GlcNAc)-L-asparaginyl-[protein] (N-glucan mannose isomer 8A1,2,3B1,3) + 3 H2O = N(4)-(alpha-D-Man-(1-&gt;3)-[alpha-D-Man-(1-&gt;3)-[alpha-D-Man-(1-&gt;6)]-alpha-D-Man-(1-&gt;6)]-beta-D-Man-(1-&gt;4)-beta-D-GlcNAc-(1-&gt;4)-beta-D-GlcNAc)-L-asparaginyl-[protein] (N-glucan mannose isomer 5A1,2) + 3 beta-D-mannose</text>
        <dbReference type="Rhea" id="RHEA:56028"/>
        <dbReference type="Rhea" id="RHEA-COMP:14358"/>
        <dbReference type="Rhea" id="RHEA-COMP:14367"/>
        <dbReference type="ChEBI" id="CHEBI:15377"/>
        <dbReference type="ChEBI" id="CHEBI:28563"/>
        <dbReference type="ChEBI" id="CHEBI:59087"/>
        <dbReference type="ChEBI" id="CHEBI:60628"/>
        <dbReference type="EC" id="3.2.1.113"/>
    </reaction>
</comment>
<dbReference type="InterPro" id="IPR012341">
    <property type="entry name" value="6hp_glycosidase-like_sf"/>
</dbReference>
<evidence type="ECO:0000256" key="11">
    <source>
        <dbReference type="PIRSR" id="PIRSR601382-2"/>
    </source>
</evidence>
<keyword evidence="14" id="KW-0472">Membrane</keyword>
<dbReference type="GO" id="GO:0036503">
    <property type="term" value="P:ERAD pathway"/>
    <property type="evidence" value="ECO:0007669"/>
    <property type="project" value="UniProtKB-ARBA"/>
</dbReference>
<feature type="disulfide bond" evidence="12">
    <location>
        <begin position="389"/>
        <end position="442"/>
    </location>
</feature>
<accession>A0A8K0UJ91</accession>
<keyword evidence="4 11" id="KW-0479">Metal-binding</keyword>
<dbReference type="Gene3D" id="1.50.10.10">
    <property type="match status" value="1"/>
</dbReference>
<dbReference type="GO" id="GO:0016020">
    <property type="term" value="C:membrane"/>
    <property type="evidence" value="ECO:0007669"/>
    <property type="project" value="InterPro"/>
</dbReference>
<comment type="cofactor">
    <cofactor evidence="1 11">
        <name>Ca(2+)</name>
        <dbReference type="ChEBI" id="CHEBI:29108"/>
    </cofactor>
</comment>
<dbReference type="PANTHER" id="PTHR11742">
    <property type="entry name" value="MANNOSYL-OLIGOSACCHARIDE ALPHA-1,2-MANNOSIDASE-RELATED"/>
    <property type="match status" value="1"/>
</dbReference>
<organism evidence="15 16">
    <name type="scientific">Cristinia sonorae</name>
    <dbReference type="NCBI Taxonomy" id="1940300"/>
    <lineage>
        <taxon>Eukaryota</taxon>
        <taxon>Fungi</taxon>
        <taxon>Dikarya</taxon>
        <taxon>Basidiomycota</taxon>
        <taxon>Agaricomycotina</taxon>
        <taxon>Agaricomycetes</taxon>
        <taxon>Agaricomycetidae</taxon>
        <taxon>Agaricales</taxon>
        <taxon>Pleurotineae</taxon>
        <taxon>Stephanosporaceae</taxon>
        <taxon>Cristinia</taxon>
    </lineage>
</organism>
<gene>
    <name evidence="15" type="ORF">BXZ70DRAFT_440339</name>
</gene>
<evidence type="ECO:0000256" key="14">
    <source>
        <dbReference type="SAM" id="Phobius"/>
    </source>
</evidence>
<protein>
    <recommendedName>
        <fullName evidence="13">alpha-1,2-Mannosidase</fullName>
        <ecNumber evidence="13">3.2.1.-</ecNumber>
    </recommendedName>
</protein>
<keyword evidence="6 11" id="KW-0106">Calcium</keyword>
<evidence type="ECO:0000256" key="12">
    <source>
        <dbReference type="PIRSR" id="PIRSR601382-3"/>
    </source>
</evidence>
<keyword evidence="14" id="KW-1133">Transmembrane helix</keyword>
<dbReference type="EMBL" id="JAEVFJ010000030">
    <property type="protein sequence ID" value="KAH8093117.1"/>
    <property type="molecule type" value="Genomic_DNA"/>
</dbReference>
<evidence type="ECO:0000256" key="4">
    <source>
        <dbReference type="ARBA" id="ARBA00022723"/>
    </source>
</evidence>
<evidence type="ECO:0000256" key="7">
    <source>
        <dbReference type="ARBA" id="ARBA00023157"/>
    </source>
</evidence>
<feature type="active site" evidence="10">
    <location>
        <position position="524"/>
    </location>
</feature>
<keyword evidence="13" id="KW-0326">Glycosidase</keyword>
<dbReference type="InterPro" id="IPR036026">
    <property type="entry name" value="Seven-hairpin_glycosidases"/>
</dbReference>
<comment type="catalytic activity">
    <reaction evidence="9">
        <text>N(4)-(alpha-D-Man-(1-&gt;2)-alpha-D-Man-(1-&gt;2)-alpha-D-Man-(1-&gt;3)-[alpha-D-Man-(1-&gt;2)-alpha-D-Man-(1-&gt;3)-[alpha-D-Man-(1-&gt;2)-alpha-D-Man-(1-&gt;6)]-alpha-D-Man-(1-&gt;6)]-beta-D-Man-(1-&gt;4)-beta-D-GlcNAc-(1-&gt;4)-beta-D-GlcNAc)-L-asparaginyl-[protein] (N-glucan mannose isomer 9A1,2,3B1,2,3) + 4 H2O = N(4)-(alpha-D-Man-(1-&gt;3)-[alpha-D-Man-(1-&gt;3)-[alpha-D-Man-(1-&gt;6)]-alpha-D-Man-(1-&gt;6)]-beta-D-Man-(1-&gt;4)-beta-D-GlcNAc-(1-&gt;4)-beta-D-GlcNAc)-L-asparaginyl-[protein] (N-glucan mannose isomer 5A1,2) + 4 beta-D-mannose</text>
        <dbReference type="Rhea" id="RHEA:56008"/>
        <dbReference type="Rhea" id="RHEA-COMP:14356"/>
        <dbReference type="Rhea" id="RHEA-COMP:14367"/>
        <dbReference type="ChEBI" id="CHEBI:15377"/>
        <dbReference type="ChEBI" id="CHEBI:28563"/>
        <dbReference type="ChEBI" id="CHEBI:59087"/>
        <dbReference type="ChEBI" id="CHEBI:139493"/>
        <dbReference type="EC" id="3.2.1.113"/>
    </reaction>
</comment>
<dbReference type="SUPFAM" id="SSF48225">
    <property type="entry name" value="Seven-hairpin glycosidases"/>
    <property type="match status" value="1"/>
</dbReference>
<keyword evidence="16" id="KW-1185">Reference proteome</keyword>
<comment type="caution">
    <text evidence="15">The sequence shown here is derived from an EMBL/GenBank/DDBJ whole genome shotgun (WGS) entry which is preliminary data.</text>
</comment>
<reference evidence="15" key="1">
    <citation type="journal article" date="2021" name="New Phytol.">
        <title>Evolutionary innovations through gain and loss of genes in the ectomycorrhizal Boletales.</title>
        <authorList>
            <person name="Wu G."/>
            <person name="Miyauchi S."/>
            <person name="Morin E."/>
            <person name="Kuo A."/>
            <person name="Drula E."/>
            <person name="Varga T."/>
            <person name="Kohler A."/>
            <person name="Feng B."/>
            <person name="Cao Y."/>
            <person name="Lipzen A."/>
            <person name="Daum C."/>
            <person name="Hundley H."/>
            <person name="Pangilinan J."/>
            <person name="Johnson J."/>
            <person name="Barry K."/>
            <person name="LaButti K."/>
            <person name="Ng V."/>
            <person name="Ahrendt S."/>
            <person name="Min B."/>
            <person name="Choi I.G."/>
            <person name="Park H."/>
            <person name="Plett J.M."/>
            <person name="Magnuson J."/>
            <person name="Spatafora J.W."/>
            <person name="Nagy L.G."/>
            <person name="Henrissat B."/>
            <person name="Grigoriev I.V."/>
            <person name="Yang Z.L."/>
            <person name="Xu J."/>
            <person name="Martin F.M."/>
        </authorList>
    </citation>
    <scope>NUCLEOTIDE SEQUENCE</scope>
    <source>
        <strain evidence="15">KKN 215</strain>
    </source>
</reference>
<comment type="pathway">
    <text evidence="2">Protein modification; protein glycosylation.</text>
</comment>
<evidence type="ECO:0000313" key="15">
    <source>
        <dbReference type="EMBL" id="KAH8093117.1"/>
    </source>
</evidence>
<keyword evidence="14" id="KW-0812">Transmembrane</keyword>
<evidence type="ECO:0000256" key="2">
    <source>
        <dbReference type="ARBA" id="ARBA00004922"/>
    </source>
</evidence>
<evidence type="ECO:0000256" key="13">
    <source>
        <dbReference type="RuleBase" id="RU361193"/>
    </source>
</evidence>
<dbReference type="OrthoDB" id="8118055at2759"/>
<dbReference type="Proteomes" id="UP000813824">
    <property type="component" value="Unassembled WGS sequence"/>
</dbReference>
<dbReference type="Pfam" id="PF01532">
    <property type="entry name" value="Glyco_hydro_47"/>
    <property type="match status" value="1"/>
</dbReference>
<dbReference type="EC" id="3.2.1.-" evidence="13"/>
<dbReference type="GO" id="GO:0005509">
    <property type="term" value="F:calcium ion binding"/>
    <property type="evidence" value="ECO:0007669"/>
    <property type="project" value="InterPro"/>
</dbReference>
<dbReference type="GO" id="GO:0005783">
    <property type="term" value="C:endoplasmic reticulum"/>
    <property type="evidence" value="ECO:0007669"/>
    <property type="project" value="TreeGrafter"/>
</dbReference>
<dbReference type="PRINTS" id="PR00747">
    <property type="entry name" value="GLYHDRLASE47"/>
</dbReference>
<evidence type="ECO:0000313" key="16">
    <source>
        <dbReference type="Proteomes" id="UP000813824"/>
    </source>
</evidence>
<dbReference type="InterPro" id="IPR050749">
    <property type="entry name" value="Glycosyl_Hydrolase_47"/>
</dbReference>
<evidence type="ECO:0000256" key="9">
    <source>
        <dbReference type="ARBA" id="ARBA00048605"/>
    </source>
</evidence>
<proteinExistence type="inferred from homology"/>
<sequence>MTYASNFQTGLSQRFARLMLYTTSKMPYLGSKRMTFRHVVLLVSATLVITVFYLVGISGRQPPLDDWETLDEGIGWTGNGGKTDDRTGSTEKKYQTSTQEWTRRAVKVKEAYVHAYTGYERHAFPHDELMPLSHGLRDNFNGWGVTAIDTMDTMLLMGLTEQYDRALALVKNSTFPIHRPLHPSMNDRISFFETVIRYLGGMLSAYALSNEPILIQKADELAAILAPVFDTPTGLPWSGFIPETGGVNNAIPWEQLADVASCQLEYAYLARLTGKQEHYARAAKIFDALQKIDLSATGILPTKLNVLDGSVNDPSVSVGAGADSGHEYLLKYYLMTGQTDNRSLDMYMRTVNYVLTNMVFLTPKRGLLYVSDVVGNDHTPAYRLEHLSCFFPGLLALGAHQLPDEAFNNAHKTFSPSQSKLLSSFNLRELHLSAAIGIAETCWRVYEEQPTGLAPEVVKMTSPNQREGAKPTYPASGLWIDAMKTWRLEGRQGPPPGTEEKPIVKDANEKDFYVSVPYSLLRPETVESLYILWRVTGDEVWRDRGWSIFQAIEREARTPSGYSTLRNVAFHGELNDDMPSFFLAETLKYLYLLFLDEDPIPLDKWVFNTEAHPFPVFNWTSWEKHKFEILA</sequence>
<dbReference type="PANTHER" id="PTHR11742:SF55">
    <property type="entry name" value="ENDOPLASMIC RETICULUM MANNOSYL-OLIGOSACCHARIDE 1,2-ALPHA-MANNOSIDASE"/>
    <property type="match status" value="1"/>
</dbReference>
<evidence type="ECO:0000256" key="1">
    <source>
        <dbReference type="ARBA" id="ARBA00001913"/>
    </source>
</evidence>
<keyword evidence="7 12" id="KW-1015">Disulfide bond</keyword>
<feature type="transmembrane region" description="Helical" evidence="14">
    <location>
        <begin position="35"/>
        <end position="55"/>
    </location>
</feature>
<evidence type="ECO:0000256" key="8">
    <source>
        <dbReference type="ARBA" id="ARBA00047669"/>
    </source>
</evidence>
<evidence type="ECO:0000256" key="5">
    <source>
        <dbReference type="ARBA" id="ARBA00022801"/>
    </source>
</evidence>
<dbReference type="GO" id="GO:0004571">
    <property type="term" value="F:mannosyl-oligosaccharide 1,2-alpha-mannosidase activity"/>
    <property type="evidence" value="ECO:0007669"/>
    <property type="project" value="UniProtKB-EC"/>
</dbReference>